<sequence>MKIKQLHIYTKNLQEQKRFYAEVLELPVRQIGTNMIQVLLGFSEIFIEEKSTAKPYHIAFHIMPNKIEQAQHWLSDKVECLTFEGNPIIEFPAWNARSLYFYDENKNIVEFISRKDLFPKTEKNFDAEQILGIAEVGLVTEDVNEKFTYLQQEIGLGRYDGDQTRFCAVGDDLGLLITINRQEKDWFPSNDKAYVADFQIAIQHNEKDFMLRFENNKLLKIK</sequence>
<reference evidence="1" key="1">
    <citation type="submission" date="2019-09" db="EMBL/GenBank/DDBJ databases">
        <authorList>
            <person name="Rodrigo-Torres L."/>
            <person name="Arahal R. D."/>
            <person name="Lucena T."/>
        </authorList>
    </citation>
    <scope>NUCLEOTIDE SEQUENCE</scope>
    <source>
        <strain evidence="1">ISS653</strain>
    </source>
</reference>
<organism evidence="1 2">
    <name type="scientific">Mesonia oceanica</name>
    <dbReference type="NCBI Taxonomy" id="2687242"/>
    <lineage>
        <taxon>Bacteria</taxon>
        <taxon>Pseudomonadati</taxon>
        <taxon>Bacteroidota</taxon>
        <taxon>Flavobacteriia</taxon>
        <taxon>Flavobacteriales</taxon>
        <taxon>Flavobacteriaceae</taxon>
        <taxon>Mesonia</taxon>
    </lineage>
</organism>
<dbReference type="Proteomes" id="UP000356253">
    <property type="component" value="Unassembled WGS sequence"/>
</dbReference>
<dbReference type="EMBL" id="CABVMM010000014">
    <property type="protein sequence ID" value="VVV02053.1"/>
    <property type="molecule type" value="Genomic_DNA"/>
</dbReference>
<evidence type="ECO:0000313" key="2">
    <source>
        <dbReference type="Proteomes" id="UP000356253"/>
    </source>
</evidence>
<keyword evidence="2" id="KW-1185">Reference proteome</keyword>
<accession>A0AC61YD57</accession>
<evidence type="ECO:0000313" key="1">
    <source>
        <dbReference type="EMBL" id="VVV02053.1"/>
    </source>
</evidence>
<protein>
    <submittedName>
        <fullName evidence="1">Uncharacterized protein</fullName>
    </submittedName>
</protein>
<name>A0AC61YD57_9FLAO</name>
<gene>
    <name evidence="1" type="ORF">FVB9532_03349</name>
</gene>
<comment type="caution">
    <text evidence="1">The sequence shown here is derived from an EMBL/GenBank/DDBJ whole genome shotgun (WGS) entry which is preliminary data.</text>
</comment>
<proteinExistence type="predicted"/>